<proteinExistence type="predicted"/>
<accession>V8NGS7</accession>
<reference evidence="1 2" key="1">
    <citation type="journal article" date="2013" name="Proc. Natl. Acad. Sci. U.S.A.">
        <title>The king cobra genome reveals dynamic gene evolution and adaptation in the snake venom system.</title>
        <authorList>
            <person name="Vonk F.J."/>
            <person name="Casewell N.R."/>
            <person name="Henkel C.V."/>
            <person name="Heimberg A.M."/>
            <person name="Jansen H.J."/>
            <person name="McCleary R.J."/>
            <person name="Kerkkamp H.M."/>
            <person name="Vos R.A."/>
            <person name="Guerreiro I."/>
            <person name="Calvete J.J."/>
            <person name="Wuster W."/>
            <person name="Woods A.E."/>
            <person name="Logan J.M."/>
            <person name="Harrison R.A."/>
            <person name="Castoe T.A."/>
            <person name="de Koning A.P."/>
            <person name="Pollock D.D."/>
            <person name="Yandell M."/>
            <person name="Calderon D."/>
            <person name="Renjifo C."/>
            <person name="Currier R.B."/>
            <person name="Salgado D."/>
            <person name="Pla D."/>
            <person name="Sanz L."/>
            <person name="Hyder A.S."/>
            <person name="Ribeiro J.M."/>
            <person name="Arntzen J.W."/>
            <person name="van den Thillart G.E."/>
            <person name="Boetzer M."/>
            <person name="Pirovano W."/>
            <person name="Dirks R.P."/>
            <person name="Spaink H.P."/>
            <person name="Duboule D."/>
            <person name="McGlinn E."/>
            <person name="Kini R.M."/>
            <person name="Richardson M.K."/>
        </authorList>
    </citation>
    <scope>NUCLEOTIDE SEQUENCE</scope>
    <source>
        <tissue evidence="1">Blood</tissue>
    </source>
</reference>
<comment type="caution">
    <text evidence="1">The sequence shown here is derived from an EMBL/GenBank/DDBJ whole genome shotgun (WGS) entry which is preliminary data.</text>
</comment>
<name>V8NGS7_OPHHA</name>
<dbReference type="Proteomes" id="UP000018936">
    <property type="component" value="Unassembled WGS sequence"/>
</dbReference>
<evidence type="ECO:0000313" key="1">
    <source>
        <dbReference type="EMBL" id="ETE60767.1"/>
    </source>
</evidence>
<dbReference type="SUPFAM" id="SSF52047">
    <property type="entry name" value="RNI-like"/>
    <property type="match status" value="1"/>
</dbReference>
<dbReference type="InterPro" id="IPR032675">
    <property type="entry name" value="LRR_dom_sf"/>
</dbReference>
<dbReference type="Gene3D" id="3.80.10.10">
    <property type="entry name" value="Ribonuclease Inhibitor"/>
    <property type="match status" value="1"/>
</dbReference>
<evidence type="ECO:0000313" key="2">
    <source>
        <dbReference type="Proteomes" id="UP000018936"/>
    </source>
</evidence>
<feature type="non-terminal residue" evidence="1">
    <location>
        <position position="97"/>
    </location>
</feature>
<dbReference type="OrthoDB" id="18598at2759"/>
<gene>
    <name evidence="1" type="primary">LRRC16A</name>
    <name evidence="1" type="ORF">L345_13485</name>
</gene>
<protein>
    <submittedName>
        <fullName evidence="1">Leucine-rich repeat-containing protein 16A</fullName>
    </submittedName>
</protein>
<organism evidence="1 2">
    <name type="scientific">Ophiophagus hannah</name>
    <name type="common">King cobra</name>
    <name type="synonym">Naja hannah</name>
    <dbReference type="NCBI Taxonomy" id="8665"/>
    <lineage>
        <taxon>Eukaryota</taxon>
        <taxon>Metazoa</taxon>
        <taxon>Chordata</taxon>
        <taxon>Craniata</taxon>
        <taxon>Vertebrata</taxon>
        <taxon>Euteleostomi</taxon>
        <taxon>Lepidosauria</taxon>
        <taxon>Squamata</taxon>
        <taxon>Bifurcata</taxon>
        <taxon>Unidentata</taxon>
        <taxon>Episquamata</taxon>
        <taxon>Toxicofera</taxon>
        <taxon>Serpentes</taxon>
        <taxon>Colubroidea</taxon>
        <taxon>Elapidae</taxon>
        <taxon>Elapinae</taxon>
        <taxon>Ophiophagus</taxon>
    </lineage>
</organism>
<dbReference type="EMBL" id="AZIM01004412">
    <property type="protein sequence ID" value="ETE60767.1"/>
    <property type="molecule type" value="Genomic_DNA"/>
</dbReference>
<dbReference type="AlphaFoldDB" id="V8NGS7"/>
<sequence>MHLNLSKTSLSPKGVNSLSQSLSANQLLATTLTHLDLSGNILRGDDLSSLCNFLAQPNAIIHLDLSNTECALDMVFGALLHGCLQHLAILNLSRTVF</sequence>
<keyword evidence="2" id="KW-1185">Reference proteome</keyword>